<reference evidence="10 11" key="1">
    <citation type="submission" date="2018-10" db="EMBL/GenBank/DDBJ databases">
        <title>Fifty Aureobasidium pullulans genomes reveal a recombining polyextremotolerant generalist.</title>
        <authorList>
            <person name="Gostincar C."/>
            <person name="Turk M."/>
            <person name="Zajc J."/>
            <person name="Gunde-Cimerman N."/>
        </authorList>
    </citation>
    <scope>NUCLEOTIDE SEQUENCE [LARGE SCALE GENOMIC DNA]</scope>
    <source>
        <strain evidence="10 11">EXF-6604</strain>
    </source>
</reference>
<evidence type="ECO:0000256" key="7">
    <source>
        <dbReference type="ARBA" id="ARBA00023128"/>
    </source>
</evidence>
<evidence type="ECO:0000256" key="9">
    <source>
        <dbReference type="SAM" id="MobiDB-lite"/>
    </source>
</evidence>
<dbReference type="PANTHER" id="PTHR12653:SF0">
    <property type="entry name" value="NADH DEHYDROGENASE [UBIQUINONE] 1 ALPHA SUBCOMPLEX SUBUNIT 5"/>
    <property type="match status" value="1"/>
</dbReference>
<organism evidence="10 11">
    <name type="scientific">Aureobasidium pullulans</name>
    <name type="common">Black yeast</name>
    <name type="synonym">Pullularia pullulans</name>
    <dbReference type="NCBI Taxonomy" id="5580"/>
    <lineage>
        <taxon>Eukaryota</taxon>
        <taxon>Fungi</taxon>
        <taxon>Dikarya</taxon>
        <taxon>Ascomycota</taxon>
        <taxon>Pezizomycotina</taxon>
        <taxon>Dothideomycetes</taxon>
        <taxon>Dothideomycetidae</taxon>
        <taxon>Dothideales</taxon>
        <taxon>Saccotheciaceae</taxon>
        <taxon>Aureobasidium</taxon>
    </lineage>
</organism>
<proteinExistence type="inferred from homology"/>
<dbReference type="InterPro" id="IPR006806">
    <property type="entry name" value="NDUFA5"/>
</dbReference>
<keyword evidence="5" id="KW-0999">Mitochondrion inner membrane</keyword>
<dbReference type="EMBL" id="QZBD01000780">
    <property type="protein sequence ID" value="THY05905.1"/>
    <property type="molecule type" value="Genomic_DNA"/>
</dbReference>
<dbReference type="AlphaFoldDB" id="A0A4S9JU60"/>
<evidence type="ECO:0008006" key="12">
    <source>
        <dbReference type="Google" id="ProtNLM"/>
    </source>
</evidence>
<evidence type="ECO:0000256" key="4">
    <source>
        <dbReference type="ARBA" id="ARBA00022660"/>
    </source>
</evidence>
<name>A0A4S9JU60_AURPU</name>
<evidence type="ECO:0000256" key="5">
    <source>
        <dbReference type="ARBA" id="ARBA00022792"/>
    </source>
</evidence>
<gene>
    <name evidence="10" type="ORF">D6D01_09950</name>
</gene>
<keyword evidence="7" id="KW-0496">Mitochondrion</keyword>
<evidence type="ECO:0000313" key="10">
    <source>
        <dbReference type="EMBL" id="THY05905.1"/>
    </source>
</evidence>
<keyword evidence="3" id="KW-0813">Transport</keyword>
<dbReference type="GO" id="GO:0005743">
    <property type="term" value="C:mitochondrial inner membrane"/>
    <property type="evidence" value="ECO:0007669"/>
    <property type="project" value="UniProtKB-SubCell"/>
</dbReference>
<evidence type="ECO:0000256" key="6">
    <source>
        <dbReference type="ARBA" id="ARBA00022982"/>
    </source>
</evidence>
<comment type="subcellular location">
    <subcellularLocation>
        <location evidence="1">Mitochondrion inner membrane</location>
        <topology evidence="1">Peripheral membrane protein</topology>
        <orientation evidence="1">Matrix side</orientation>
    </subcellularLocation>
</comment>
<feature type="compositionally biased region" description="Basic and acidic residues" evidence="9">
    <location>
        <begin position="148"/>
        <end position="165"/>
    </location>
</feature>
<comment type="similarity">
    <text evidence="2">Belongs to the complex I NDUFA5 subunit family.</text>
</comment>
<keyword evidence="6" id="KW-0249">Electron transport</keyword>
<evidence type="ECO:0000256" key="8">
    <source>
        <dbReference type="ARBA" id="ARBA00023136"/>
    </source>
</evidence>
<feature type="region of interest" description="Disordered" evidence="9">
    <location>
        <begin position="234"/>
        <end position="257"/>
    </location>
</feature>
<accession>A0A4S9JU60</accession>
<sequence length="257" mass="29057">MAALKVDICRQLHFHHATMRPSTRLLAQATRYLTPGAPTGLTGVLTHAAPRSTLLYLYNTTLDKLKQFPEHSVYRQSVEALTKHRLSIVESVKPEGLEEWQSRVRSVVEAHPNAFRSIASATNKNEVNIVYNETALKGMETEDYEDEPIQKQEPEGPRVASEKSHQGHSFMADPQADNEMIPRIEPEPPLTSEQINTIESQIEAGLIEEIILVAEAETALVDEMYKSKVWEDLEESPNQGQWAYYERDTHTPKTQAP</sequence>
<keyword evidence="8" id="KW-0472">Membrane</keyword>
<protein>
    <recommendedName>
        <fullName evidence="12">NADH-ubiquinone oxidoreductase 299 kDa subunit</fullName>
    </recommendedName>
</protein>
<dbReference type="Proteomes" id="UP000306584">
    <property type="component" value="Unassembled WGS sequence"/>
</dbReference>
<dbReference type="Pfam" id="PF04716">
    <property type="entry name" value="ETC_C1_NDUFA5"/>
    <property type="match status" value="1"/>
</dbReference>
<keyword evidence="4" id="KW-0679">Respiratory chain</keyword>
<feature type="region of interest" description="Disordered" evidence="9">
    <location>
        <begin position="141"/>
        <end position="173"/>
    </location>
</feature>
<evidence type="ECO:0000313" key="11">
    <source>
        <dbReference type="Proteomes" id="UP000306584"/>
    </source>
</evidence>
<comment type="caution">
    <text evidence="10">The sequence shown here is derived from an EMBL/GenBank/DDBJ whole genome shotgun (WGS) entry which is preliminary data.</text>
</comment>
<dbReference type="PANTHER" id="PTHR12653">
    <property type="entry name" value="NADH-UBIQUINONE OXIDOREDUCTASE 13 KD-B SUBUNIT"/>
    <property type="match status" value="1"/>
</dbReference>
<evidence type="ECO:0000256" key="3">
    <source>
        <dbReference type="ARBA" id="ARBA00022448"/>
    </source>
</evidence>
<evidence type="ECO:0000256" key="2">
    <source>
        <dbReference type="ARBA" id="ARBA00010261"/>
    </source>
</evidence>
<dbReference type="GO" id="GO:0022904">
    <property type="term" value="P:respiratory electron transport chain"/>
    <property type="evidence" value="ECO:0007669"/>
    <property type="project" value="InterPro"/>
</dbReference>
<evidence type="ECO:0000256" key="1">
    <source>
        <dbReference type="ARBA" id="ARBA00004443"/>
    </source>
</evidence>